<reference evidence="1 2" key="1">
    <citation type="submission" date="2018-02" db="EMBL/GenBank/DDBJ databases">
        <title>The draft genome of Sphingobacterium gobiense H7.</title>
        <authorList>
            <person name="Li L."/>
            <person name="Liu L."/>
            <person name="Zhang X."/>
            <person name="Wang T."/>
            <person name="Liang L."/>
        </authorList>
    </citation>
    <scope>NUCLEOTIDE SEQUENCE [LARGE SCALE GENOMIC DNA]</scope>
    <source>
        <strain evidence="1 2">ACCC 05757</strain>
    </source>
</reference>
<sequence>MVNQIFTKKISKSYDYSLDEYFVAAAIRFDNGDATHAGIAICIEGKLYIFHYAGAEIILEELDEDKWYIENKLTFIKPKEVDAFFVYCENIQAEANPSYGFNYNGAYFLENGNYFSEVEDFQFMTCVGFCLAVITGAIEGHKYLMHEEWDMADHEKDAYFLEHIESLLDSVEIHVRNRIKSNLRRIYPIDYFSASFVEVVPISKKAVDDIKQDVIDSIIDKFPN</sequence>
<name>A0A2S9JU08_9SPHI</name>
<evidence type="ECO:0000313" key="1">
    <source>
        <dbReference type="EMBL" id="PRD56749.1"/>
    </source>
</evidence>
<evidence type="ECO:0000313" key="2">
    <source>
        <dbReference type="Proteomes" id="UP000238642"/>
    </source>
</evidence>
<dbReference type="EMBL" id="PVBS01000001">
    <property type="protein sequence ID" value="PRD56749.1"/>
    <property type="molecule type" value="Genomic_DNA"/>
</dbReference>
<keyword evidence="2" id="KW-1185">Reference proteome</keyword>
<accession>A0A2S9JU08</accession>
<proteinExistence type="predicted"/>
<gene>
    <name evidence="1" type="ORF">C5749_05840</name>
</gene>
<dbReference type="RefSeq" id="WP_105723868.1">
    <property type="nucleotide sequence ID" value="NZ_PVBS01000001.1"/>
</dbReference>
<dbReference type="Proteomes" id="UP000238642">
    <property type="component" value="Unassembled WGS sequence"/>
</dbReference>
<dbReference type="OrthoDB" id="799238at2"/>
<protein>
    <submittedName>
        <fullName evidence="1">Uncharacterized protein</fullName>
    </submittedName>
</protein>
<dbReference type="AlphaFoldDB" id="A0A2S9JU08"/>
<comment type="caution">
    <text evidence="1">The sequence shown here is derived from an EMBL/GenBank/DDBJ whole genome shotgun (WGS) entry which is preliminary data.</text>
</comment>
<organism evidence="1 2">
    <name type="scientific">Sphingobacterium gobiense</name>
    <dbReference type="NCBI Taxonomy" id="1382456"/>
    <lineage>
        <taxon>Bacteria</taxon>
        <taxon>Pseudomonadati</taxon>
        <taxon>Bacteroidota</taxon>
        <taxon>Sphingobacteriia</taxon>
        <taxon>Sphingobacteriales</taxon>
        <taxon>Sphingobacteriaceae</taxon>
        <taxon>Sphingobacterium</taxon>
    </lineage>
</organism>